<dbReference type="AlphaFoldDB" id="X0Y023"/>
<feature type="transmembrane region" description="Helical" evidence="1">
    <location>
        <begin position="6"/>
        <end position="24"/>
    </location>
</feature>
<feature type="non-terminal residue" evidence="2">
    <location>
        <position position="1"/>
    </location>
</feature>
<name>X0Y023_9ZZZZ</name>
<evidence type="ECO:0000313" key="2">
    <source>
        <dbReference type="EMBL" id="GAG49094.1"/>
    </source>
</evidence>
<keyword evidence="1" id="KW-0812">Transmembrane</keyword>
<organism evidence="2">
    <name type="scientific">marine sediment metagenome</name>
    <dbReference type="NCBI Taxonomy" id="412755"/>
    <lineage>
        <taxon>unclassified sequences</taxon>
        <taxon>metagenomes</taxon>
        <taxon>ecological metagenomes</taxon>
    </lineage>
</organism>
<keyword evidence="1" id="KW-0472">Membrane</keyword>
<gene>
    <name evidence="2" type="ORF">S01H1_85295</name>
</gene>
<dbReference type="EMBL" id="BARS01058524">
    <property type="protein sequence ID" value="GAG49094.1"/>
    <property type="molecule type" value="Genomic_DNA"/>
</dbReference>
<proteinExistence type="predicted"/>
<feature type="non-terminal residue" evidence="2">
    <location>
        <position position="95"/>
    </location>
</feature>
<evidence type="ECO:0000256" key="1">
    <source>
        <dbReference type="SAM" id="Phobius"/>
    </source>
</evidence>
<protein>
    <submittedName>
        <fullName evidence="2">Uncharacterized protein</fullName>
    </submittedName>
</protein>
<reference evidence="2" key="1">
    <citation type="journal article" date="2014" name="Front. Microbiol.">
        <title>High frequency of phylogenetically diverse reductive dehalogenase-homologous genes in deep subseafloor sedimentary metagenomes.</title>
        <authorList>
            <person name="Kawai M."/>
            <person name="Futagami T."/>
            <person name="Toyoda A."/>
            <person name="Takaki Y."/>
            <person name="Nishi S."/>
            <person name="Hori S."/>
            <person name="Arai W."/>
            <person name="Tsubouchi T."/>
            <person name="Morono Y."/>
            <person name="Uchiyama I."/>
            <person name="Ito T."/>
            <person name="Fujiyama A."/>
            <person name="Inagaki F."/>
            <person name="Takami H."/>
        </authorList>
    </citation>
    <scope>NUCLEOTIDE SEQUENCE</scope>
    <source>
        <strain evidence="2">Expedition CK06-06</strain>
    </source>
</reference>
<accession>X0Y023</accession>
<sequence>KENLFSTWYNTLLTFGALWLIYVILRGIGTWALTTARWSVVTTNLALFLVGPFPREDVWRVWACAIMVVLLGLLSWVVWGPLGRGRTGARRWVIA</sequence>
<feature type="transmembrane region" description="Helical" evidence="1">
    <location>
        <begin position="59"/>
        <end position="82"/>
    </location>
</feature>
<keyword evidence="1" id="KW-1133">Transmembrane helix</keyword>
<comment type="caution">
    <text evidence="2">The sequence shown here is derived from an EMBL/GenBank/DDBJ whole genome shotgun (WGS) entry which is preliminary data.</text>
</comment>